<proteinExistence type="predicted"/>
<feature type="domain" description="N-acetyltransferase" evidence="1">
    <location>
        <begin position="7"/>
        <end position="174"/>
    </location>
</feature>
<dbReference type="InterPro" id="IPR016181">
    <property type="entry name" value="Acyl_CoA_acyltransferase"/>
</dbReference>
<sequence length="186" mass="20548">MILTERLILRGWTPADLDPFAAMGQDPRVMATLGPLMSRDEVAALIERIEGVRAAHGHCFWAIERREDGAFLGFCGVKPGAEDTPIEGEIEIGWRLAHDHWGRGYAREAAQASLDWVWDHLAVDHVAAITTPGNSASWGLMERLGMVRAPQDDFDHPKAQGHLIPHITYRIARPADRPAPAAAHRS</sequence>
<dbReference type="RefSeq" id="WP_346247340.1">
    <property type="nucleotide sequence ID" value="NZ_JBDIZK010000008.1"/>
</dbReference>
<keyword evidence="3" id="KW-1185">Reference proteome</keyword>
<dbReference type="PANTHER" id="PTHR43792:SF1">
    <property type="entry name" value="N-ACETYLTRANSFERASE DOMAIN-CONTAINING PROTEIN"/>
    <property type="match status" value="1"/>
</dbReference>
<dbReference type="PANTHER" id="PTHR43792">
    <property type="entry name" value="GNAT FAMILY, PUTATIVE (AFU_ORTHOLOGUE AFUA_3G00765)-RELATED-RELATED"/>
    <property type="match status" value="1"/>
</dbReference>
<dbReference type="InterPro" id="IPR000182">
    <property type="entry name" value="GNAT_dom"/>
</dbReference>
<accession>A0ABV0BBE3</accession>
<comment type="caution">
    <text evidence="2">The sequence shown here is derived from an EMBL/GenBank/DDBJ whole genome shotgun (WGS) entry which is preliminary data.</text>
</comment>
<dbReference type="EMBL" id="JBDIZK010000008">
    <property type="protein sequence ID" value="MEN3748318.1"/>
    <property type="molecule type" value="Genomic_DNA"/>
</dbReference>
<name>A0ABV0BBE3_9SPHN</name>
<reference evidence="2 3" key="1">
    <citation type="submission" date="2024-05" db="EMBL/GenBank/DDBJ databases">
        <title>Sphingomonas sp. HF-S3 16S ribosomal RNA gene Genome sequencing and assembly.</title>
        <authorList>
            <person name="Lee H."/>
        </authorList>
    </citation>
    <scope>NUCLEOTIDE SEQUENCE [LARGE SCALE GENOMIC DNA]</scope>
    <source>
        <strain evidence="2 3">HF-S3</strain>
    </source>
</reference>
<organism evidence="2 3">
    <name type="scientific">Sphingomonas rustica</name>
    <dbReference type="NCBI Taxonomy" id="3103142"/>
    <lineage>
        <taxon>Bacteria</taxon>
        <taxon>Pseudomonadati</taxon>
        <taxon>Pseudomonadota</taxon>
        <taxon>Alphaproteobacteria</taxon>
        <taxon>Sphingomonadales</taxon>
        <taxon>Sphingomonadaceae</taxon>
        <taxon>Sphingomonas</taxon>
    </lineage>
</organism>
<dbReference type="SUPFAM" id="SSF55729">
    <property type="entry name" value="Acyl-CoA N-acyltransferases (Nat)"/>
    <property type="match status" value="1"/>
</dbReference>
<dbReference type="Pfam" id="PF13302">
    <property type="entry name" value="Acetyltransf_3"/>
    <property type="match status" value="1"/>
</dbReference>
<evidence type="ECO:0000259" key="1">
    <source>
        <dbReference type="PROSITE" id="PS51186"/>
    </source>
</evidence>
<dbReference type="InterPro" id="IPR051531">
    <property type="entry name" value="N-acetyltransferase"/>
</dbReference>
<dbReference type="Gene3D" id="3.40.630.30">
    <property type="match status" value="1"/>
</dbReference>
<gene>
    <name evidence="2" type="ORF">TPR58_14170</name>
</gene>
<dbReference type="PROSITE" id="PS51186">
    <property type="entry name" value="GNAT"/>
    <property type="match status" value="1"/>
</dbReference>
<evidence type="ECO:0000313" key="3">
    <source>
        <dbReference type="Proteomes" id="UP001427805"/>
    </source>
</evidence>
<protein>
    <submittedName>
        <fullName evidence="2">GNAT family N-acetyltransferase</fullName>
    </submittedName>
</protein>
<dbReference type="Proteomes" id="UP001427805">
    <property type="component" value="Unassembled WGS sequence"/>
</dbReference>
<evidence type="ECO:0000313" key="2">
    <source>
        <dbReference type="EMBL" id="MEN3748318.1"/>
    </source>
</evidence>